<dbReference type="GO" id="GO:0019239">
    <property type="term" value="F:deaminase activity"/>
    <property type="evidence" value="ECO:0007669"/>
    <property type="project" value="UniProtKB-ARBA"/>
</dbReference>
<dbReference type="SUPFAM" id="SSF51338">
    <property type="entry name" value="Composite domain of metallo-dependent hydrolases"/>
    <property type="match status" value="1"/>
</dbReference>
<keyword evidence="1" id="KW-0479">Metal-binding</keyword>
<dbReference type="RefSeq" id="WP_208264000.1">
    <property type="nucleotide sequence ID" value="NZ_JAGEOJ010000041.1"/>
</dbReference>
<organism evidence="4 5">
    <name type="scientific">Actinomadura barringtoniae</name>
    <dbReference type="NCBI Taxonomy" id="1427535"/>
    <lineage>
        <taxon>Bacteria</taxon>
        <taxon>Bacillati</taxon>
        <taxon>Actinomycetota</taxon>
        <taxon>Actinomycetes</taxon>
        <taxon>Streptosporangiales</taxon>
        <taxon>Thermomonosporaceae</taxon>
        <taxon>Actinomadura</taxon>
    </lineage>
</organism>
<evidence type="ECO:0000259" key="3">
    <source>
        <dbReference type="Pfam" id="PF07969"/>
    </source>
</evidence>
<dbReference type="PANTHER" id="PTHR32027:SF9">
    <property type="entry name" value="BLL3847 PROTEIN"/>
    <property type="match status" value="1"/>
</dbReference>
<dbReference type="FunFam" id="3.20.20.140:FF:000019">
    <property type="entry name" value="Cytosine deaminase"/>
    <property type="match status" value="1"/>
</dbReference>
<proteinExistence type="predicted"/>
<dbReference type="Pfam" id="PF07969">
    <property type="entry name" value="Amidohydro_3"/>
    <property type="match status" value="1"/>
</dbReference>
<dbReference type="Gene3D" id="3.20.20.140">
    <property type="entry name" value="Metal-dependent hydrolases"/>
    <property type="match status" value="1"/>
</dbReference>
<evidence type="ECO:0000256" key="1">
    <source>
        <dbReference type="ARBA" id="ARBA00022723"/>
    </source>
</evidence>
<gene>
    <name evidence="4" type="ORF">J4573_52395</name>
</gene>
<name>A0A939PT42_9ACTN</name>
<keyword evidence="5" id="KW-1185">Reference proteome</keyword>
<keyword evidence="2" id="KW-0378">Hydrolase</keyword>
<comment type="caution">
    <text evidence="4">The sequence shown here is derived from an EMBL/GenBank/DDBJ whole genome shotgun (WGS) entry which is preliminary data.</text>
</comment>
<reference evidence="4" key="1">
    <citation type="submission" date="2021-03" db="EMBL/GenBank/DDBJ databases">
        <authorList>
            <person name="Kanchanasin P."/>
            <person name="Saeng-In P."/>
            <person name="Phongsopitanun W."/>
            <person name="Yuki M."/>
            <person name="Kudo T."/>
            <person name="Ohkuma M."/>
            <person name="Tanasupawat S."/>
        </authorList>
    </citation>
    <scope>NUCLEOTIDE SEQUENCE</scope>
    <source>
        <strain evidence="4">GKU 128</strain>
    </source>
</reference>
<dbReference type="GO" id="GO:0046872">
    <property type="term" value="F:metal ion binding"/>
    <property type="evidence" value="ECO:0007669"/>
    <property type="project" value="UniProtKB-KW"/>
</dbReference>
<dbReference type="InterPro" id="IPR032466">
    <property type="entry name" value="Metal_Hydrolase"/>
</dbReference>
<dbReference type="InterPro" id="IPR052349">
    <property type="entry name" value="Metallo-hydrolase_Enzymes"/>
</dbReference>
<evidence type="ECO:0000313" key="4">
    <source>
        <dbReference type="EMBL" id="MBO2455759.1"/>
    </source>
</evidence>
<dbReference type="AlphaFoldDB" id="A0A939PT42"/>
<evidence type="ECO:0000313" key="5">
    <source>
        <dbReference type="Proteomes" id="UP000669179"/>
    </source>
</evidence>
<dbReference type="Proteomes" id="UP000669179">
    <property type="component" value="Unassembled WGS sequence"/>
</dbReference>
<dbReference type="PANTHER" id="PTHR32027">
    <property type="entry name" value="CYTOSINE DEAMINASE"/>
    <property type="match status" value="1"/>
</dbReference>
<dbReference type="GO" id="GO:0016814">
    <property type="term" value="F:hydrolase activity, acting on carbon-nitrogen (but not peptide) bonds, in cyclic amidines"/>
    <property type="evidence" value="ECO:0007669"/>
    <property type="project" value="TreeGrafter"/>
</dbReference>
<dbReference type="EMBL" id="JAGEOJ010000041">
    <property type="protein sequence ID" value="MBO2455759.1"/>
    <property type="molecule type" value="Genomic_DNA"/>
</dbReference>
<accession>A0A939PT42</accession>
<feature type="domain" description="Amidohydrolase 3" evidence="3">
    <location>
        <begin position="80"/>
        <end position="399"/>
    </location>
</feature>
<dbReference type="InterPro" id="IPR011059">
    <property type="entry name" value="Metal-dep_hydrolase_composite"/>
</dbReference>
<dbReference type="Gene3D" id="2.30.40.10">
    <property type="entry name" value="Urease, subunit C, domain 1"/>
    <property type="match status" value="1"/>
</dbReference>
<dbReference type="InterPro" id="IPR013108">
    <property type="entry name" value="Amidohydro_3"/>
</dbReference>
<sequence length="418" mass="42820">MTKHLLLEQATTGDGGTTDVLLADGRIAALGPAAATDQRAAGADRLDLAGYLLLPSAVEPHAHLDKALLARRAPNPDGDLTGAITAIRAAYASMDEADVRSRATEALSTALTHGYTAVRSHVDVGTGIGPRALRVLTELRSRAAGLVDLQLVALAGAPIAGAAGRHNRRLLAQAVELGADVIGGAPALDPNPTAATRVLVRAAADAGLPVDLHLDETTDPQMLTLRAFADEVARQGLGGRATASHCVSLGQQDPDGCKEVCRALADSGVAVVTLPQTNLYLQGRAEPTRTPRGLTAVTPLRDAGVTVAGGGDNWRDPFNPLGRIDPFETAALLVAAAHLPVADAWTAVTAHARIALGLPPVALLPGSPADLLAIRASGLDEAVAGASQDRIVLRGGRVVARTSVVHDVVPALEKEMAA</sequence>
<protein>
    <submittedName>
        <fullName evidence="4">Amidohydrolase family protein</fullName>
    </submittedName>
</protein>
<evidence type="ECO:0000256" key="2">
    <source>
        <dbReference type="ARBA" id="ARBA00022801"/>
    </source>
</evidence>
<dbReference type="SUPFAM" id="SSF51556">
    <property type="entry name" value="Metallo-dependent hydrolases"/>
    <property type="match status" value="1"/>
</dbReference>